<organism evidence="1 2">
    <name type="scientific">Purpureocillium lilacinum</name>
    <name type="common">Paecilomyces lilacinus</name>
    <dbReference type="NCBI Taxonomy" id="33203"/>
    <lineage>
        <taxon>Eukaryota</taxon>
        <taxon>Fungi</taxon>
        <taxon>Dikarya</taxon>
        <taxon>Ascomycota</taxon>
        <taxon>Pezizomycotina</taxon>
        <taxon>Sordariomycetes</taxon>
        <taxon>Hypocreomycetidae</taxon>
        <taxon>Hypocreales</taxon>
        <taxon>Ophiocordycipitaceae</taxon>
        <taxon>Purpureocillium</taxon>
    </lineage>
</organism>
<keyword evidence="2" id="KW-1185">Reference proteome</keyword>
<dbReference type="Proteomes" id="UP001638806">
    <property type="component" value="Unassembled WGS sequence"/>
</dbReference>
<comment type="caution">
    <text evidence="1">The sequence shown here is derived from an EMBL/GenBank/DDBJ whole genome shotgun (WGS) entry which is preliminary data.</text>
</comment>
<evidence type="ECO:0000313" key="1">
    <source>
        <dbReference type="EMBL" id="KAL3960949.1"/>
    </source>
</evidence>
<evidence type="ECO:0000313" key="2">
    <source>
        <dbReference type="Proteomes" id="UP001638806"/>
    </source>
</evidence>
<dbReference type="EMBL" id="JBGNUJ010000004">
    <property type="protein sequence ID" value="KAL3960949.1"/>
    <property type="molecule type" value="Genomic_DNA"/>
</dbReference>
<sequence>MISKLREPSVNTNSFLTAMIPPRPHPIRLRPASPRQPAPHTPPDGSAPTSRARPGRYLSYLPRACLKSQQFVSGPPRAPASSALCCSWTAQAPNSTSPETAQRMPTWSNARATLMTDARTPRLQKVVAVACAGPHTPSIRRPSPPPPAHGPPALTRRVGDSLRRAMQLKPLPPTRARSAGTHPPIHIQIHPRPPAAVFHLSGRRPAAP</sequence>
<reference evidence="1" key="1">
    <citation type="submission" date="2024-12" db="EMBL/GenBank/DDBJ databases">
        <title>Comparative genomics and development of molecular markers within Purpureocillium lilacinum and among Purpureocillium species.</title>
        <authorList>
            <person name="Yeh Z.-Y."/>
            <person name="Ni N.-T."/>
            <person name="Lo P.-H."/>
            <person name="Mushyakhwo K."/>
            <person name="Lin C.-F."/>
            <person name="Nai Y.-S."/>
        </authorList>
    </citation>
    <scope>NUCLEOTIDE SEQUENCE</scope>
    <source>
        <strain evidence="1">NCHU-NPUST-175</strain>
    </source>
</reference>
<protein>
    <submittedName>
        <fullName evidence="1">Uncharacterized protein</fullName>
    </submittedName>
</protein>
<gene>
    <name evidence="1" type="ORF">ACCO45_006066</name>
</gene>
<proteinExistence type="predicted"/>
<accession>A0ACC4DX79</accession>
<name>A0ACC4DX79_PURLI</name>